<name>A0A7J5MWI2_BIFAD</name>
<keyword evidence="3" id="KW-0472">Membrane</keyword>
<feature type="signal peptide" evidence="4">
    <location>
        <begin position="1"/>
        <end position="29"/>
    </location>
</feature>
<feature type="chain" id="PRO_5029776405" description="Choice-of-anchor A domain-containing protein" evidence="4">
    <location>
        <begin position="30"/>
        <end position="663"/>
    </location>
</feature>
<feature type="region of interest" description="Disordered" evidence="2">
    <location>
        <begin position="416"/>
        <end position="633"/>
    </location>
</feature>
<feature type="domain" description="Choice-of-anchor A" evidence="5">
    <location>
        <begin position="57"/>
        <end position="330"/>
    </location>
</feature>
<dbReference type="GO" id="GO:0030313">
    <property type="term" value="C:cell envelope"/>
    <property type="evidence" value="ECO:0007669"/>
    <property type="project" value="UniProtKB-SubCell"/>
</dbReference>
<reference evidence="6 7" key="1">
    <citation type="journal article" date="2019" name="Nat. Med.">
        <title>A library of human gut bacterial isolates paired with longitudinal multiomics data enables mechanistic microbiome research.</title>
        <authorList>
            <person name="Poyet M."/>
            <person name="Groussin M."/>
            <person name="Gibbons S.M."/>
            <person name="Avila-Pacheco J."/>
            <person name="Jiang X."/>
            <person name="Kearney S.M."/>
            <person name="Perrotta A.R."/>
            <person name="Berdy B."/>
            <person name="Zhao S."/>
            <person name="Lieberman T.D."/>
            <person name="Swanson P.K."/>
            <person name="Smith M."/>
            <person name="Roesemann S."/>
            <person name="Alexander J.E."/>
            <person name="Rich S.A."/>
            <person name="Livny J."/>
            <person name="Vlamakis H."/>
            <person name="Clish C."/>
            <person name="Bullock K."/>
            <person name="Deik A."/>
            <person name="Scott J."/>
            <person name="Pierce K.A."/>
            <person name="Xavier R.J."/>
            <person name="Alm E.J."/>
        </authorList>
    </citation>
    <scope>NUCLEOTIDE SEQUENCE [LARGE SCALE GENOMIC DNA]</scope>
    <source>
        <strain evidence="6 7">BIOML-A190</strain>
    </source>
</reference>
<accession>A0A7J5MWI2</accession>
<dbReference type="Gene3D" id="2.60.40.4270">
    <property type="entry name" value="Listeria-Bacteroides repeat domain"/>
    <property type="match status" value="2"/>
</dbReference>
<evidence type="ECO:0000259" key="5">
    <source>
        <dbReference type="Pfam" id="PF20597"/>
    </source>
</evidence>
<evidence type="ECO:0000256" key="4">
    <source>
        <dbReference type="SAM" id="SignalP"/>
    </source>
</evidence>
<organism evidence="6 7">
    <name type="scientific">Bifidobacterium adolescentis</name>
    <dbReference type="NCBI Taxonomy" id="1680"/>
    <lineage>
        <taxon>Bacteria</taxon>
        <taxon>Bacillati</taxon>
        <taxon>Actinomycetota</taxon>
        <taxon>Actinomycetes</taxon>
        <taxon>Bifidobacteriales</taxon>
        <taxon>Bifidobacteriaceae</taxon>
        <taxon>Bifidobacterium</taxon>
    </lineage>
</organism>
<protein>
    <recommendedName>
        <fullName evidence="5">Choice-of-anchor A domain-containing protein</fullName>
    </recommendedName>
</protein>
<feature type="transmembrane region" description="Helical" evidence="3">
    <location>
        <begin position="637"/>
        <end position="659"/>
    </location>
</feature>
<dbReference type="Proteomes" id="UP000437631">
    <property type="component" value="Unassembled WGS sequence"/>
</dbReference>
<keyword evidence="3" id="KW-0812">Transmembrane</keyword>
<evidence type="ECO:0000256" key="3">
    <source>
        <dbReference type="SAM" id="Phobius"/>
    </source>
</evidence>
<evidence type="ECO:0000313" key="6">
    <source>
        <dbReference type="EMBL" id="KAB5744695.1"/>
    </source>
</evidence>
<keyword evidence="4" id="KW-0732">Signal</keyword>
<dbReference type="InterPro" id="IPR042229">
    <property type="entry name" value="Listeria/Bacterioides_rpt_sf"/>
</dbReference>
<evidence type="ECO:0000313" key="7">
    <source>
        <dbReference type="Proteomes" id="UP000437631"/>
    </source>
</evidence>
<gene>
    <name evidence="6" type="ORF">GA752_07910</name>
</gene>
<feature type="compositionally biased region" description="Basic and acidic residues" evidence="2">
    <location>
        <begin position="511"/>
        <end position="521"/>
    </location>
</feature>
<feature type="compositionally biased region" description="Basic and acidic residues" evidence="2">
    <location>
        <begin position="482"/>
        <end position="504"/>
    </location>
</feature>
<feature type="compositionally biased region" description="Basic and acidic residues" evidence="2">
    <location>
        <begin position="538"/>
        <end position="590"/>
    </location>
</feature>
<feature type="compositionally biased region" description="Acidic residues" evidence="2">
    <location>
        <begin position="448"/>
        <end position="460"/>
    </location>
</feature>
<dbReference type="InterPro" id="IPR013378">
    <property type="entry name" value="InlB-like_B-rpt"/>
</dbReference>
<evidence type="ECO:0000256" key="1">
    <source>
        <dbReference type="ARBA" id="ARBA00004196"/>
    </source>
</evidence>
<evidence type="ECO:0000256" key="2">
    <source>
        <dbReference type="SAM" id="MobiDB-lite"/>
    </source>
</evidence>
<dbReference type="Pfam" id="PF20597">
    <property type="entry name" value="pAdhesive_15"/>
    <property type="match status" value="1"/>
</dbReference>
<dbReference type="InterPro" id="IPR026588">
    <property type="entry name" value="Choice_anch_A"/>
</dbReference>
<dbReference type="AlphaFoldDB" id="A0A7J5MWI2"/>
<dbReference type="Pfam" id="PF09479">
    <property type="entry name" value="Flg_new"/>
    <property type="match status" value="2"/>
</dbReference>
<sequence length="663" mass="69100">MISDNIRGTAAVAALASLAMLASAGVASAAVIGTPIAVDKTNTFTTDGTVDLLGGDLGEAANFGLVGFDSIRLNAHTNSNIATAHAYVGAAFGNHAAGVDEPEVSYLGKVDGSINVSLPADSRIVFGASTDIGQTDNGNSWTVDGGKLEMQTGGSLPKSERVLRDSKVKYLDLKAMERSMAALSAKWAKTAPANASHDFSDMNRRHITADGDEAHLDIDAAELQGNRVTAALGERTRLVVNVDAEGADDITLPQLDVDGINHAEYAHWTDKGIIYNLTDSKSEDGQYHGRVGTAGATSSVILAPEADVDASQNVEGQIIARNVVIGGEFHRNSVNVPVTRHVEVRLDGQDKTETTPFVAPQPAREHYRFIVWTTNPDGTGDSYKPGDTVSDVAKGTTLYPQWEARHVLRYDVNGGDGEYGDSDLPADVTDTVPTREGYEFDGWTIDGDNVESGDSVEDNGSDVTAVAQWTPVRQDATPTKPDTPKNDTDKPSGTDVPSKDDSGKTDNGSDDSGKTDTDKPSDTPSKGDSGKSDNGSDDSGKTDTDKPSKDDSGKTDTDKPSGTDTPSKDDGKDDNGSNDSGKTDTDKPSDTDTNVPSKDDSGKTDTDKPSDANTPKGQSDATSKAESPKDGLASTGVAVAAVAVAVVALAAGAIALAILGKRK</sequence>
<comment type="caution">
    <text evidence="6">The sequence shown here is derived from an EMBL/GenBank/DDBJ whole genome shotgun (WGS) entry which is preliminary data.</text>
</comment>
<dbReference type="NCBIfam" id="TIGR02543">
    <property type="entry name" value="List_Bact_rpt"/>
    <property type="match status" value="1"/>
</dbReference>
<proteinExistence type="predicted"/>
<comment type="subcellular location">
    <subcellularLocation>
        <location evidence="1">Cell envelope</location>
    </subcellularLocation>
</comment>
<dbReference type="EMBL" id="WDLT01000009">
    <property type="protein sequence ID" value="KAB5744695.1"/>
    <property type="molecule type" value="Genomic_DNA"/>
</dbReference>
<feature type="compositionally biased region" description="Basic and acidic residues" evidence="2">
    <location>
        <begin position="597"/>
        <end position="610"/>
    </location>
</feature>
<feature type="compositionally biased region" description="Polar residues" evidence="2">
    <location>
        <begin position="612"/>
        <end position="625"/>
    </location>
</feature>
<keyword evidence="3" id="KW-1133">Transmembrane helix</keyword>